<dbReference type="CDD" id="cd09209">
    <property type="entry name" value="Lumazine_synthase-I"/>
    <property type="match status" value="1"/>
</dbReference>
<feature type="active site" description="Proton donor" evidence="7">
    <location>
        <position position="89"/>
    </location>
</feature>
<dbReference type="NCBIfam" id="NF000812">
    <property type="entry name" value="PRK00061.1-4"/>
    <property type="match status" value="1"/>
</dbReference>
<organism evidence="8 9">
    <name type="scientific">Candidatus Blochmannia vicinus</name>
    <name type="common">nom. nud.</name>
    <dbReference type="NCBI Taxonomy" id="251540"/>
    <lineage>
        <taxon>Bacteria</taxon>
        <taxon>Pseudomonadati</taxon>
        <taxon>Pseudomonadota</taxon>
        <taxon>Gammaproteobacteria</taxon>
        <taxon>Enterobacterales</taxon>
        <taxon>Enterobacteriaceae</taxon>
        <taxon>ant endosymbionts</taxon>
        <taxon>Candidatus Blochmanniella</taxon>
    </lineage>
</organism>
<dbReference type="Gene3D" id="3.40.50.960">
    <property type="entry name" value="Lumazine/riboflavin synthase"/>
    <property type="match status" value="1"/>
</dbReference>
<evidence type="ECO:0000256" key="5">
    <source>
        <dbReference type="ARBA" id="ARBA00022679"/>
    </source>
</evidence>
<accession>A0ABY4SUK7</accession>
<dbReference type="InterPro" id="IPR002180">
    <property type="entry name" value="LS/RS"/>
</dbReference>
<evidence type="ECO:0000313" key="8">
    <source>
        <dbReference type="EMBL" id="URJ32912.1"/>
    </source>
</evidence>
<sequence length="156" mass="16910">MNIIEGSTTANEAKIAIAVVRFNRFINNNLLEGALDILKRTGQIKDENITIIWTPGAYELPLIVKALAISHKYDGIIALGTVIRGITLHFELIARECSSGLSNISIENTLPIGFGLLTTDNISQAIERSGIKANNKGSEAALAVLEMINILQIIKK</sequence>
<name>A0ABY4SUK7_9ENTR</name>
<comment type="caution">
    <text evidence="7">Lacks conserved residue(s) required for the propagation of feature annotation.</text>
</comment>
<keyword evidence="5 7" id="KW-0808">Transferase</keyword>
<keyword evidence="4 7" id="KW-0686">Riboflavin biosynthesis</keyword>
<dbReference type="InterPro" id="IPR036467">
    <property type="entry name" value="LS/RS_sf"/>
</dbReference>
<evidence type="ECO:0000313" key="9">
    <source>
        <dbReference type="Proteomes" id="UP001056622"/>
    </source>
</evidence>
<dbReference type="PANTHER" id="PTHR21058:SF0">
    <property type="entry name" value="6,7-DIMETHYL-8-RIBITYLLUMAZINE SYNTHASE"/>
    <property type="match status" value="1"/>
</dbReference>
<comment type="subunit">
    <text evidence="7">Forms an icosahedral capsid composed of 60 subunits, arranged as a dodecamer of pentamers.</text>
</comment>
<evidence type="ECO:0000256" key="3">
    <source>
        <dbReference type="ARBA" id="ARBA00012664"/>
    </source>
</evidence>
<evidence type="ECO:0000256" key="2">
    <source>
        <dbReference type="ARBA" id="ARBA00007424"/>
    </source>
</evidence>
<feature type="binding site" evidence="7">
    <location>
        <begin position="81"/>
        <end position="83"/>
    </location>
    <ligand>
        <name>5-amino-6-(D-ribitylamino)uracil</name>
        <dbReference type="ChEBI" id="CHEBI:15934"/>
    </ligand>
</feature>
<dbReference type="RefSeq" id="WP_250257107.1">
    <property type="nucleotide sequence ID" value="NZ_CP097763.1"/>
</dbReference>
<evidence type="ECO:0000256" key="1">
    <source>
        <dbReference type="ARBA" id="ARBA00004917"/>
    </source>
</evidence>
<comment type="function">
    <text evidence="7">Catalyzes the formation of 6,7-dimethyl-8-ribityllumazine by condensation of 5-amino-6-(D-ribitylamino)uracil with 3,4-dihydroxy-2-butanone 4-phosphate. This is the penultimate step in the biosynthesis of riboflavin.</text>
</comment>
<dbReference type="GO" id="GO:0000906">
    <property type="term" value="F:6,7-dimethyl-8-ribityllumazine synthase activity"/>
    <property type="evidence" value="ECO:0007669"/>
    <property type="project" value="UniProtKB-EC"/>
</dbReference>
<feature type="binding site" evidence="7">
    <location>
        <position position="128"/>
    </location>
    <ligand>
        <name>(2S)-2-hydroxy-3-oxobutyl phosphate</name>
        <dbReference type="ChEBI" id="CHEBI:58830"/>
    </ligand>
</feature>
<dbReference type="Proteomes" id="UP001056622">
    <property type="component" value="Chromosome"/>
</dbReference>
<dbReference type="NCBIfam" id="TIGR00114">
    <property type="entry name" value="lumazine-synth"/>
    <property type="match status" value="1"/>
</dbReference>
<feature type="binding site" evidence="7">
    <location>
        <position position="114"/>
    </location>
    <ligand>
        <name>5-amino-6-(D-ribitylamino)uracil</name>
        <dbReference type="ChEBI" id="CHEBI:15934"/>
    </ligand>
</feature>
<proteinExistence type="inferred from homology"/>
<comment type="pathway">
    <text evidence="1 7">Cofactor biosynthesis; riboflavin biosynthesis; riboflavin from 2-hydroxy-3-oxobutyl phosphate and 5-amino-6-(D-ribitylamino)uracil: step 1/2.</text>
</comment>
<comment type="catalytic activity">
    <reaction evidence="6 7">
        <text>(2S)-2-hydroxy-3-oxobutyl phosphate + 5-amino-6-(D-ribitylamino)uracil = 6,7-dimethyl-8-(1-D-ribityl)lumazine + phosphate + 2 H2O + H(+)</text>
        <dbReference type="Rhea" id="RHEA:26152"/>
        <dbReference type="ChEBI" id="CHEBI:15377"/>
        <dbReference type="ChEBI" id="CHEBI:15378"/>
        <dbReference type="ChEBI" id="CHEBI:15934"/>
        <dbReference type="ChEBI" id="CHEBI:43474"/>
        <dbReference type="ChEBI" id="CHEBI:58201"/>
        <dbReference type="ChEBI" id="CHEBI:58830"/>
        <dbReference type="EC" id="2.5.1.78"/>
    </reaction>
</comment>
<evidence type="ECO:0000256" key="7">
    <source>
        <dbReference type="HAMAP-Rule" id="MF_00178"/>
    </source>
</evidence>
<dbReference type="SUPFAM" id="SSF52121">
    <property type="entry name" value="Lumazine synthase"/>
    <property type="match status" value="1"/>
</dbReference>
<dbReference type="Pfam" id="PF00885">
    <property type="entry name" value="DMRL_synthase"/>
    <property type="match status" value="1"/>
</dbReference>
<dbReference type="InterPro" id="IPR034964">
    <property type="entry name" value="LS"/>
</dbReference>
<protein>
    <recommendedName>
        <fullName evidence="3 7">6,7-dimethyl-8-ribityllumazine synthase</fullName>
        <shortName evidence="7">DMRL synthase</shortName>
        <shortName evidence="7">LS</shortName>
        <shortName evidence="7">Lumazine synthase</shortName>
        <ecNumber evidence="3 7">2.5.1.78</ecNumber>
    </recommendedName>
</protein>
<keyword evidence="9" id="KW-1185">Reference proteome</keyword>
<dbReference type="EC" id="2.5.1.78" evidence="3 7"/>
<evidence type="ECO:0000256" key="6">
    <source>
        <dbReference type="ARBA" id="ARBA00048785"/>
    </source>
</evidence>
<gene>
    <name evidence="8" type="primary">ribE</name>
    <name evidence="7" type="synonym">ribH</name>
    <name evidence="8" type="ORF">M9408_02770</name>
</gene>
<dbReference type="HAMAP" id="MF_00178">
    <property type="entry name" value="Lumazine_synth"/>
    <property type="match status" value="1"/>
</dbReference>
<comment type="similarity">
    <text evidence="2 7">Belongs to the DMRL synthase family.</text>
</comment>
<feature type="binding site" evidence="7">
    <location>
        <begin position="57"/>
        <end position="59"/>
    </location>
    <ligand>
        <name>5-amino-6-(D-ribitylamino)uracil</name>
        <dbReference type="ChEBI" id="CHEBI:15934"/>
    </ligand>
</feature>
<reference evidence="8" key="1">
    <citation type="submission" date="2022-05" db="EMBL/GenBank/DDBJ databases">
        <title>Impact of host demography and evolutionary history on endosymbiont molecular evolution: a test in carpenter ants (Genus Camponotus) and their Blochmannia endosymbionts.</title>
        <authorList>
            <person name="Manthey J.D."/>
            <person name="Giron J.C."/>
            <person name="Hruska J.P."/>
        </authorList>
    </citation>
    <scope>NUCLEOTIDE SEQUENCE</scope>
    <source>
        <strain evidence="8">C-005</strain>
    </source>
</reference>
<dbReference type="EMBL" id="CP097763">
    <property type="protein sequence ID" value="URJ32912.1"/>
    <property type="molecule type" value="Genomic_DNA"/>
</dbReference>
<feature type="binding site" evidence="7">
    <location>
        <position position="22"/>
    </location>
    <ligand>
        <name>5-amino-6-(D-ribitylamino)uracil</name>
        <dbReference type="ChEBI" id="CHEBI:15934"/>
    </ligand>
</feature>
<evidence type="ECO:0000256" key="4">
    <source>
        <dbReference type="ARBA" id="ARBA00022619"/>
    </source>
</evidence>
<dbReference type="PANTHER" id="PTHR21058">
    <property type="entry name" value="6,7-DIMETHYL-8-RIBITYLLUMAZINE SYNTHASE DMRL SYNTHASE LUMAZINE SYNTHASE"/>
    <property type="match status" value="1"/>
</dbReference>